<organism evidence="1 2">
    <name type="scientific">Leptospira interrogans serovar Manilae</name>
    <dbReference type="NCBI Taxonomy" id="214675"/>
    <lineage>
        <taxon>Bacteria</taxon>
        <taxon>Pseudomonadati</taxon>
        <taxon>Spirochaetota</taxon>
        <taxon>Spirochaetia</taxon>
        <taxon>Leptospirales</taxon>
        <taxon>Leptospiraceae</taxon>
        <taxon>Leptospira</taxon>
    </lineage>
</organism>
<accession>A0AAQ1SN02</accession>
<sequence>MLYDLPVYYLLNISTLEIFLNGHENNDVYIYIIENFYKQTSN</sequence>
<protein>
    <submittedName>
        <fullName evidence="1">Uncharacterized protein</fullName>
    </submittedName>
</protein>
<reference evidence="1 2" key="1">
    <citation type="submission" date="2017-11" db="EMBL/GenBank/DDBJ databases">
        <authorList>
            <person name="Lechat P."/>
        </authorList>
    </citation>
    <scope>NUCLEOTIDE SEQUENCE [LARGE SCALE GENOMIC DNA]</scope>
    <source>
        <strain evidence="1">L495</strain>
    </source>
</reference>
<dbReference type="Proteomes" id="UP000234460">
    <property type="component" value="Chromosome LMANV2"/>
</dbReference>
<evidence type="ECO:0000313" key="2">
    <source>
        <dbReference type="Proteomes" id="UP000234460"/>
    </source>
</evidence>
<gene>
    <name evidence="1" type="ORF">LMANV2_240022</name>
</gene>
<name>A0AAQ1SN02_LEPIR</name>
<dbReference type="EMBL" id="OEJX01000017">
    <property type="protein sequence ID" value="SOR60970.1"/>
    <property type="molecule type" value="Genomic_DNA"/>
</dbReference>
<proteinExistence type="predicted"/>
<evidence type="ECO:0000313" key="1">
    <source>
        <dbReference type="EMBL" id="SOR60970.1"/>
    </source>
</evidence>
<dbReference type="AlphaFoldDB" id="A0AAQ1SN02"/>
<comment type="caution">
    <text evidence="1">The sequence shown here is derived from an EMBL/GenBank/DDBJ whole genome shotgun (WGS) entry which is preliminary data.</text>
</comment>